<feature type="domain" description="DNA primase/polymerase bifunctional N-terminal" evidence="1">
    <location>
        <begin position="13"/>
        <end position="162"/>
    </location>
</feature>
<dbReference type="CDD" id="cd04859">
    <property type="entry name" value="Prim_Pol"/>
    <property type="match status" value="1"/>
</dbReference>
<dbReference type="EMBL" id="LR797205">
    <property type="protein sequence ID" value="CAB4194116.1"/>
    <property type="molecule type" value="Genomic_DNA"/>
</dbReference>
<sequence>MLTLIKSEMQAVAHSYILKGWQVMPVMPNDKEPHFDLIKRGHLDATNDTTVLDYWFNKDPNMNIGINCQASGLVVLDIDYRNGGKFENWMLDTFTVATGDGLHLYYRAEVGAIYRGKCGDGVDIKHKGFVVAAPSVHKNGRTYEVIHNVEPQIINKELREMITK</sequence>
<dbReference type="EMBL" id="LR796914">
    <property type="protein sequence ID" value="CAB4173651.1"/>
    <property type="molecule type" value="Genomic_DNA"/>
</dbReference>
<dbReference type="EMBL" id="LR797084">
    <property type="protein sequence ID" value="CAB4185920.1"/>
    <property type="molecule type" value="Genomic_DNA"/>
</dbReference>
<dbReference type="EMBL" id="LR796532">
    <property type="protein sequence ID" value="CAB4149869.1"/>
    <property type="molecule type" value="Genomic_DNA"/>
</dbReference>
<protein>
    <submittedName>
        <fullName evidence="6">Prim_Pol domain containing protein</fullName>
    </submittedName>
</protein>
<evidence type="ECO:0000313" key="5">
    <source>
        <dbReference type="EMBL" id="CAB4194116.1"/>
    </source>
</evidence>
<dbReference type="SMART" id="SM00943">
    <property type="entry name" value="Prim-Pol"/>
    <property type="match status" value="1"/>
</dbReference>
<proteinExistence type="predicted"/>
<organism evidence="6">
    <name type="scientific">uncultured Caudovirales phage</name>
    <dbReference type="NCBI Taxonomy" id="2100421"/>
    <lineage>
        <taxon>Viruses</taxon>
        <taxon>Duplodnaviria</taxon>
        <taxon>Heunggongvirae</taxon>
        <taxon>Uroviricota</taxon>
        <taxon>Caudoviricetes</taxon>
        <taxon>Peduoviridae</taxon>
        <taxon>Maltschvirus</taxon>
        <taxon>Maltschvirus maltsch</taxon>
    </lineage>
</organism>
<evidence type="ECO:0000259" key="1">
    <source>
        <dbReference type="SMART" id="SM00943"/>
    </source>
</evidence>
<accession>A0A6J5SPK2</accession>
<gene>
    <name evidence="4" type="ORF">UFOVP1140_9</name>
    <name evidence="5" type="ORF">UFOVP1258_18</name>
    <name evidence="6" type="ORF">UFOVP1500_11</name>
    <name evidence="7" type="ORF">UFOVP1588_10</name>
    <name evidence="2" type="ORF">UFOVP544_11</name>
    <name evidence="3" type="ORF">UFOVP976_5</name>
</gene>
<dbReference type="EMBL" id="LR797449">
    <property type="protein sequence ID" value="CAB4217130.1"/>
    <property type="molecule type" value="Genomic_DNA"/>
</dbReference>
<evidence type="ECO:0000313" key="7">
    <source>
        <dbReference type="EMBL" id="CAB5230944.1"/>
    </source>
</evidence>
<evidence type="ECO:0000313" key="6">
    <source>
        <dbReference type="EMBL" id="CAB4217130.1"/>
    </source>
</evidence>
<dbReference type="SUPFAM" id="SSF56747">
    <property type="entry name" value="Prim-pol domain"/>
    <property type="match status" value="1"/>
</dbReference>
<evidence type="ECO:0000313" key="3">
    <source>
        <dbReference type="EMBL" id="CAB4173651.1"/>
    </source>
</evidence>
<dbReference type="Pfam" id="PF09250">
    <property type="entry name" value="Prim-Pol"/>
    <property type="match status" value="1"/>
</dbReference>
<dbReference type="InterPro" id="IPR015330">
    <property type="entry name" value="DNA_primase/pol_bifunc_N"/>
</dbReference>
<evidence type="ECO:0000313" key="4">
    <source>
        <dbReference type="EMBL" id="CAB4185920.1"/>
    </source>
</evidence>
<evidence type="ECO:0000313" key="2">
    <source>
        <dbReference type="EMBL" id="CAB4149869.1"/>
    </source>
</evidence>
<reference evidence="6" key="1">
    <citation type="submission" date="2020-05" db="EMBL/GenBank/DDBJ databases">
        <authorList>
            <person name="Chiriac C."/>
            <person name="Salcher M."/>
            <person name="Ghai R."/>
            <person name="Kavagutti S V."/>
        </authorList>
    </citation>
    <scope>NUCLEOTIDE SEQUENCE</scope>
</reference>
<dbReference type="EMBL" id="LR798424">
    <property type="protein sequence ID" value="CAB5230944.1"/>
    <property type="molecule type" value="Genomic_DNA"/>
</dbReference>
<name>A0A6J5SPK2_9CAUD</name>